<dbReference type="PANTHER" id="PTHR42879">
    <property type="entry name" value="3-OXOACYL-(ACYL-CARRIER-PROTEIN) REDUCTASE"/>
    <property type="match status" value="1"/>
</dbReference>
<dbReference type="PANTHER" id="PTHR42879:SF2">
    <property type="entry name" value="3-OXOACYL-[ACYL-CARRIER-PROTEIN] REDUCTASE FABG"/>
    <property type="match status" value="1"/>
</dbReference>
<proteinExistence type="inferred from homology"/>
<evidence type="ECO:0000313" key="2">
    <source>
        <dbReference type="EMBL" id="KTG07762.1"/>
    </source>
</evidence>
<evidence type="ECO:0000256" key="1">
    <source>
        <dbReference type="ARBA" id="ARBA00006484"/>
    </source>
</evidence>
<dbReference type="Pfam" id="PF13561">
    <property type="entry name" value="adh_short_C2"/>
    <property type="match status" value="1"/>
</dbReference>
<evidence type="ECO:0000313" key="3">
    <source>
        <dbReference type="Proteomes" id="UP000054387"/>
    </source>
</evidence>
<sequence>MVNLPDGGDNGSVGLPSRDGRLSGRVAIVTGSTRGIGAGICRRFAAEGANVVVSGRSEAAGEAVAREIHNAPTAGDAAFIECDMREPEAIESLVERTISEYGGVDVLVNNAGVQTETGVEDATLDDWSFVLETNFRAYWLAAKHAIGYMPAGGSIVNISSNHAFVTMPEHFPYNAVKAGIDGMTRAMALELGPLDIRANTVNPGWIEVERTREELEDGRYEAVEELHPLGRIGQPGDVAGVATFLASDDAAFVTGESLLVDGGRSVVMDDDAFRSYKRTL</sequence>
<dbReference type="FunFam" id="3.40.50.720:FF:000084">
    <property type="entry name" value="Short-chain dehydrogenase reductase"/>
    <property type="match status" value="1"/>
</dbReference>
<name>A0A0W1R364_9EURY</name>
<dbReference type="PRINTS" id="PR00080">
    <property type="entry name" value="SDRFAMILY"/>
</dbReference>
<dbReference type="InterPro" id="IPR036291">
    <property type="entry name" value="NAD(P)-bd_dom_sf"/>
</dbReference>
<protein>
    <submittedName>
        <fullName evidence="2">Short-chain dehydrogenase</fullName>
    </submittedName>
</protein>
<dbReference type="NCBIfam" id="NF005559">
    <property type="entry name" value="PRK07231.1"/>
    <property type="match status" value="1"/>
</dbReference>
<dbReference type="InterPro" id="IPR002347">
    <property type="entry name" value="SDR_fam"/>
</dbReference>
<accession>A0A0W1R364</accession>
<keyword evidence="3" id="KW-1185">Reference proteome</keyword>
<dbReference type="InterPro" id="IPR050259">
    <property type="entry name" value="SDR"/>
</dbReference>
<dbReference type="CDD" id="cd05233">
    <property type="entry name" value="SDR_c"/>
    <property type="match status" value="1"/>
</dbReference>
<gene>
    <name evidence="2" type="ORF">AUR64_02670</name>
</gene>
<comment type="caution">
    <text evidence="2">The sequence shown here is derived from an EMBL/GenBank/DDBJ whole genome shotgun (WGS) entry which is preliminary data.</text>
</comment>
<dbReference type="SUPFAM" id="SSF51735">
    <property type="entry name" value="NAD(P)-binding Rossmann-fold domains"/>
    <property type="match status" value="1"/>
</dbReference>
<dbReference type="RefSeq" id="WP_058583593.1">
    <property type="nucleotide sequence ID" value="NZ_LOPU01000040.1"/>
</dbReference>
<reference evidence="2 3" key="1">
    <citation type="submission" date="2015-12" db="EMBL/GenBank/DDBJ databases">
        <title>Haloprofundus marisrubri gen. nov., sp. nov., an extremely halophilic archaeon isolated from the Discovery deep brine-seawater interface in the Red Sea.</title>
        <authorList>
            <person name="Zhang G."/>
            <person name="Stingl U."/>
            <person name="Rashid M."/>
        </authorList>
    </citation>
    <scope>NUCLEOTIDE SEQUENCE [LARGE SCALE GENOMIC DNA]</scope>
    <source>
        <strain evidence="2 3">SB9</strain>
    </source>
</reference>
<dbReference type="Gene3D" id="3.40.50.720">
    <property type="entry name" value="NAD(P)-binding Rossmann-like Domain"/>
    <property type="match status" value="1"/>
</dbReference>
<dbReference type="AlphaFoldDB" id="A0A0W1R364"/>
<organism evidence="2 3">
    <name type="scientific">Haloprofundus marisrubri</name>
    <dbReference type="NCBI Taxonomy" id="1514971"/>
    <lineage>
        <taxon>Archaea</taxon>
        <taxon>Methanobacteriati</taxon>
        <taxon>Methanobacteriota</taxon>
        <taxon>Stenosarchaea group</taxon>
        <taxon>Halobacteria</taxon>
        <taxon>Halobacteriales</taxon>
        <taxon>Haloferacaceae</taxon>
        <taxon>Haloprofundus</taxon>
    </lineage>
</organism>
<dbReference type="EMBL" id="LOPU01000040">
    <property type="protein sequence ID" value="KTG07762.1"/>
    <property type="molecule type" value="Genomic_DNA"/>
</dbReference>
<dbReference type="OrthoDB" id="7442at2157"/>
<dbReference type="Proteomes" id="UP000054387">
    <property type="component" value="Unassembled WGS sequence"/>
</dbReference>
<dbReference type="STRING" id="1514971.AUR64_02670"/>
<dbReference type="PRINTS" id="PR00081">
    <property type="entry name" value="GDHRDH"/>
</dbReference>
<comment type="similarity">
    <text evidence="1">Belongs to the short-chain dehydrogenases/reductases (SDR) family.</text>
</comment>